<feature type="transmembrane region" description="Helical" evidence="9">
    <location>
        <begin position="341"/>
        <end position="361"/>
    </location>
</feature>
<feature type="transmembrane region" description="Helical" evidence="9">
    <location>
        <begin position="146"/>
        <end position="168"/>
    </location>
</feature>
<keyword evidence="6 9" id="KW-0472">Membrane</keyword>
<dbReference type="GO" id="GO:0005351">
    <property type="term" value="F:carbohydrate:proton symporter activity"/>
    <property type="evidence" value="ECO:0007669"/>
    <property type="project" value="TreeGrafter"/>
</dbReference>
<evidence type="ECO:0000256" key="5">
    <source>
        <dbReference type="ARBA" id="ARBA00022989"/>
    </source>
</evidence>
<protein>
    <submittedName>
        <fullName evidence="11">General substrate transporter</fullName>
    </submittedName>
</protein>
<proteinExistence type="inferred from homology"/>
<evidence type="ECO:0000313" key="12">
    <source>
        <dbReference type="Proteomes" id="UP000193689"/>
    </source>
</evidence>
<feature type="transmembrane region" description="Helical" evidence="9">
    <location>
        <begin position="404"/>
        <end position="429"/>
    </location>
</feature>
<dbReference type="Proteomes" id="UP000193689">
    <property type="component" value="Unassembled WGS sequence"/>
</dbReference>
<evidence type="ECO:0000256" key="2">
    <source>
        <dbReference type="ARBA" id="ARBA00010992"/>
    </source>
</evidence>
<evidence type="ECO:0000256" key="8">
    <source>
        <dbReference type="SAM" id="MobiDB-lite"/>
    </source>
</evidence>
<dbReference type="SUPFAM" id="SSF103473">
    <property type="entry name" value="MFS general substrate transporter"/>
    <property type="match status" value="1"/>
</dbReference>
<organism evidence="11 12">
    <name type="scientific">Pseudomassariella vexata</name>
    <dbReference type="NCBI Taxonomy" id="1141098"/>
    <lineage>
        <taxon>Eukaryota</taxon>
        <taxon>Fungi</taxon>
        <taxon>Dikarya</taxon>
        <taxon>Ascomycota</taxon>
        <taxon>Pezizomycotina</taxon>
        <taxon>Sordariomycetes</taxon>
        <taxon>Xylariomycetidae</taxon>
        <taxon>Amphisphaeriales</taxon>
        <taxon>Pseudomassariaceae</taxon>
        <taxon>Pseudomassariella</taxon>
    </lineage>
</organism>
<feature type="transmembrane region" description="Helical" evidence="9">
    <location>
        <begin position="122"/>
        <end position="140"/>
    </location>
</feature>
<dbReference type="NCBIfam" id="TIGR00879">
    <property type="entry name" value="SP"/>
    <property type="match status" value="1"/>
</dbReference>
<feature type="domain" description="Major facilitator superfamily (MFS) profile" evidence="10">
    <location>
        <begin position="41"/>
        <end position="498"/>
    </location>
</feature>
<feature type="transmembrane region" description="Helical" evidence="9">
    <location>
        <begin position="209"/>
        <end position="232"/>
    </location>
</feature>
<evidence type="ECO:0000256" key="3">
    <source>
        <dbReference type="ARBA" id="ARBA00022448"/>
    </source>
</evidence>
<evidence type="ECO:0000313" key="11">
    <source>
        <dbReference type="EMBL" id="ORY69952.1"/>
    </source>
</evidence>
<evidence type="ECO:0000256" key="7">
    <source>
        <dbReference type="RuleBase" id="RU003346"/>
    </source>
</evidence>
<feature type="region of interest" description="Disordered" evidence="8">
    <location>
        <begin position="535"/>
        <end position="555"/>
    </location>
</feature>
<name>A0A1Y2EEF6_9PEZI</name>
<dbReference type="PANTHER" id="PTHR48022:SF5">
    <property type="entry name" value="ALPHA-GLUCOSIDES PERMEASE MPH2-RELATED"/>
    <property type="match status" value="1"/>
</dbReference>
<dbReference type="RefSeq" id="XP_040719902.1">
    <property type="nucleotide sequence ID" value="XM_040855214.1"/>
</dbReference>
<dbReference type="InterPro" id="IPR005828">
    <property type="entry name" value="MFS_sugar_transport-like"/>
</dbReference>
<feature type="transmembrane region" description="Helical" evidence="9">
    <location>
        <begin position="307"/>
        <end position="329"/>
    </location>
</feature>
<evidence type="ECO:0000256" key="6">
    <source>
        <dbReference type="ARBA" id="ARBA00023136"/>
    </source>
</evidence>
<feature type="transmembrane region" description="Helical" evidence="9">
    <location>
        <begin position="38"/>
        <end position="65"/>
    </location>
</feature>
<feature type="transmembrane region" description="Helical" evidence="9">
    <location>
        <begin position="90"/>
        <end position="110"/>
    </location>
</feature>
<dbReference type="FunFam" id="1.20.1250.20:FF:000078">
    <property type="entry name" value="MFS maltose transporter, putative"/>
    <property type="match status" value="1"/>
</dbReference>
<evidence type="ECO:0000256" key="4">
    <source>
        <dbReference type="ARBA" id="ARBA00022692"/>
    </source>
</evidence>
<evidence type="ECO:0000259" key="10">
    <source>
        <dbReference type="PROSITE" id="PS50850"/>
    </source>
</evidence>
<sequence length="555" mass="62181">MSNDDPTQLQAITDGARKAAEEEKDMTFKRGCVTHCKALVWSVLFTSAIIMEGFDLALIAGFYAFPEFQVEFGELSPKSKNWPHREVPPAWQTALSAGAQIGQITGLLMAGLIAQKIGYKRTMLGALALMIVFILIPFFAENKPVLLIGEVMQGIPWGVFETMPIAYASDVCPQVMKPYVTTYANVCWVFGQLIAALVLRGFLNVRGEWAFRIPFALQWIWPLPILVIVLLAPESPWWLQRYGHTEAARLSLQRTTNYNEEKINNKLEWIKHTILQEANRNDSKEDARTLRSYIKCFRGVDRRRTEITCGIWMAQALCGSNLMAFAAYFFTQAGLRTDQAFNVQIIALVLGVAGTLLAWVLMNHTGRRTIYIWGLWVLFLVLLVIGLLNVFIPQDGTKRSGHEWATAILLAVYIVIYDTSVGPCCYAMVTDICSVALKAPTVALARICYNFCGILSVVLNPQMLNPGGWNWGPKATLLWAGSCFLCWMWAFWRLPELKGRTPGELDILFHGKVKARNFKSTPVDQFSSAHLHVKSLPSEPSSQEKLCDSGSIKRG</sequence>
<dbReference type="InterPro" id="IPR036259">
    <property type="entry name" value="MFS_trans_sf"/>
</dbReference>
<dbReference type="PANTHER" id="PTHR48022">
    <property type="entry name" value="PLASTIDIC GLUCOSE TRANSPORTER 4"/>
    <property type="match status" value="1"/>
</dbReference>
<keyword evidence="5 9" id="KW-1133">Transmembrane helix</keyword>
<evidence type="ECO:0000256" key="1">
    <source>
        <dbReference type="ARBA" id="ARBA00004141"/>
    </source>
</evidence>
<feature type="transmembrane region" description="Helical" evidence="9">
    <location>
        <begin position="441"/>
        <end position="459"/>
    </location>
</feature>
<dbReference type="AlphaFoldDB" id="A0A1Y2EEF6"/>
<gene>
    <name evidence="11" type="ORF">BCR38DRAFT_333310</name>
</gene>
<keyword evidence="12" id="KW-1185">Reference proteome</keyword>
<comment type="caution">
    <text evidence="11">The sequence shown here is derived from an EMBL/GenBank/DDBJ whole genome shotgun (WGS) entry which is preliminary data.</text>
</comment>
<dbReference type="InterPro" id="IPR050360">
    <property type="entry name" value="MFS_Sugar_Transporters"/>
</dbReference>
<keyword evidence="3 7" id="KW-0813">Transport</keyword>
<feature type="transmembrane region" description="Helical" evidence="9">
    <location>
        <begin position="373"/>
        <end position="392"/>
    </location>
</feature>
<comment type="subcellular location">
    <subcellularLocation>
        <location evidence="1">Membrane</location>
        <topology evidence="1">Multi-pass membrane protein</topology>
    </subcellularLocation>
</comment>
<dbReference type="GeneID" id="63771426"/>
<evidence type="ECO:0000256" key="9">
    <source>
        <dbReference type="SAM" id="Phobius"/>
    </source>
</evidence>
<dbReference type="PROSITE" id="PS50850">
    <property type="entry name" value="MFS"/>
    <property type="match status" value="1"/>
</dbReference>
<dbReference type="OrthoDB" id="6612291at2759"/>
<accession>A0A1Y2EEF6</accession>
<dbReference type="Pfam" id="PF00083">
    <property type="entry name" value="Sugar_tr"/>
    <property type="match status" value="1"/>
</dbReference>
<dbReference type="InterPro" id="IPR003663">
    <property type="entry name" value="Sugar/inositol_transpt"/>
</dbReference>
<dbReference type="InterPro" id="IPR020846">
    <property type="entry name" value="MFS_dom"/>
</dbReference>
<reference evidence="11 12" key="1">
    <citation type="submission" date="2016-07" db="EMBL/GenBank/DDBJ databases">
        <title>Pervasive Adenine N6-methylation of Active Genes in Fungi.</title>
        <authorList>
            <consortium name="DOE Joint Genome Institute"/>
            <person name="Mondo S.J."/>
            <person name="Dannebaum R.O."/>
            <person name="Kuo R.C."/>
            <person name="Labutti K."/>
            <person name="Haridas S."/>
            <person name="Kuo A."/>
            <person name="Salamov A."/>
            <person name="Ahrendt S.R."/>
            <person name="Lipzen A."/>
            <person name="Sullivan W."/>
            <person name="Andreopoulos W.B."/>
            <person name="Clum A."/>
            <person name="Lindquist E."/>
            <person name="Daum C."/>
            <person name="Ramamoorthy G.K."/>
            <person name="Gryganskyi A."/>
            <person name="Culley D."/>
            <person name="Magnuson J.K."/>
            <person name="James T.Y."/>
            <person name="O'Malley M.A."/>
            <person name="Stajich J.E."/>
            <person name="Spatafora J.W."/>
            <person name="Visel A."/>
            <person name="Grigoriev I.V."/>
        </authorList>
    </citation>
    <scope>NUCLEOTIDE SEQUENCE [LARGE SCALE GENOMIC DNA]</scope>
    <source>
        <strain evidence="11 12">CBS 129021</strain>
    </source>
</reference>
<keyword evidence="4 9" id="KW-0812">Transmembrane</keyword>
<comment type="similarity">
    <text evidence="2 7">Belongs to the major facilitator superfamily. Sugar transporter (TC 2.A.1.1) family.</text>
</comment>
<dbReference type="EMBL" id="MCFJ01000002">
    <property type="protein sequence ID" value="ORY69952.1"/>
    <property type="molecule type" value="Genomic_DNA"/>
</dbReference>
<feature type="transmembrane region" description="Helical" evidence="9">
    <location>
        <begin position="471"/>
        <end position="492"/>
    </location>
</feature>
<feature type="transmembrane region" description="Helical" evidence="9">
    <location>
        <begin position="180"/>
        <end position="203"/>
    </location>
</feature>
<dbReference type="Gene3D" id="1.20.1250.20">
    <property type="entry name" value="MFS general substrate transporter like domains"/>
    <property type="match status" value="1"/>
</dbReference>
<dbReference type="GO" id="GO:0016020">
    <property type="term" value="C:membrane"/>
    <property type="evidence" value="ECO:0007669"/>
    <property type="project" value="UniProtKB-SubCell"/>
</dbReference>
<dbReference type="InParanoid" id="A0A1Y2EEF6"/>